<organism evidence="1 2">
    <name type="scientific">Streptomyces lomondensis</name>
    <dbReference type="NCBI Taxonomy" id="68229"/>
    <lineage>
        <taxon>Bacteria</taxon>
        <taxon>Bacillati</taxon>
        <taxon>Actinomycetota</taxon>
        <taxon>Actinomycetes</taxon>
        <taxon>Kitasatosporales</taxon>
        <taxon>Streptomycetaceae</taxon>
        <taxon>Streptomyces</taxon>
    </lineage>
</organism>
<name>A0ABQ2XBB3_9ACTN</name>
<evidence type="ECO:0000313" key="2">
    <source>
        <dbReference type="Proteomes" id="UP000617743"/>
    </source>
</evidence>
<reference evidence="2" key="1">
    <citation type="journal article" date="2019" name="Int. J. Syst. Evol. Microbiol.">
        <title>The Global Catalogue of Microorganisms (GCM) 10K type strain sequencing project: providing services to taxonomists for standard genome sequencing and annotation.</title>
        <authorList>
            <consortium name="The Broad Institute Genomics Platform"/>
            <consortium name="The Broad Institute Genome Sequencing Center for Infectious Disease"/>
            <person name="Wu L."/>
            <person name="Ma J."/>
        </authorList>
    </citation>
    <scope>NUCLEOTIDE SEQUENCE [LARGE SCALE GENOMIC DNA]</scope>
    <source>
        <strain evidence="2">JCM 4866</strain>
    </source>
</reference>
<gene>
    <name evidence="1" type="ORF">GCM10010383_42670</name>
</gene>
<dbReference type="Proteomes" id="UP000617743">
    <property type="component" value="Unassembled WGS sequence"/>
</dbReference>
<proteinExistence type="predicted"/>
<sequence length="62" mass="6807">MQIRVADPAGLHGDEDLAGPGIGNQDRLHLDGCALLDSDYGTDLMWHDLAPLLLRNARWVAR</sequence>
<comment type="caution">
    <text evidence="1">The sequence shown here is derived from an EMBL/GenBank/DDBJ whole genome shotgun (WGS) entry which is preliminary data.</text>
</comment>
<protein>
    <submittedName>
        <fullName evidence="1">Uncharacterized protein</fullName>
    </submittedName>
</protein>
<evidence type="ECO:0000313" key="1">
    <source>
        <dbReference type="EMBL" id="GGX08251.1"/>
    </source>
</evidence>
<dbReference type="EMBL" id="BMWC01000006">
    <property type="protein sequence ID" value="GGX08251.1"/>
    <property type="molecule type" value="Genomic_DNA"/>
</dbReference>
<keyword evidence="2" id="KW-1185">Reference proteome</keyword>
<accession>A0ABQ2XBB3</accession>